<dbReference type="EMBL" id="PXOF01000108">
    <property type="protein sequence ID" value="RGP64982.1"/>
    <property type="molecule type" value="Genomic_DNA"/>
</dbReference>
<dbReference type="SUPFAM" id="SSF48403">
    <property type="entry name" value="Ankyrin repeat"/>
    <property type="match status" value="2"/>
</dbReference>
<keyword evidence="7" id="KW-1185">Reference proteome</keyword>
<evidence type="ECO:0000256" key="1">
    <source>
        <dbReference type="ARBA" id="ARBA00022737"/>
    </source>
</evidence>
<feature type="repeat" description="ANK" evidence="3">
    <location>
        <begin position="626"/>
        <end position="658"/>
    </location>
</feature>
<evidence type="ECO:0000256" key="4">
    <source>
        <dbReference type="SAM" id="MobiDB-lite"/>
    </source>
</evidence>
<feature type="repeat" description="ANK" evidence="3">
    <location>
        <begin position="709"/>
        <end position="741"/>
    </location>
</feature>
<dbReference type="SMART" id="SM00248">
    <property type="entry name" value="ANK"/>
    <property type="match status" value="9"/>
</dbReference>
<feature type="repeat" description="ANK" evidence="3">
    <location>
        <begin position="1242"/>
        <end position="1274"/>
    </location>
</feature>
<feature type="compositionally biased region" description="Acidic residues" evidence="4">
    <location>
        <begin position="1355"/>
        <end position="1366"/>
    </location>
</feature>
<dbReference type="PROSITE" id="PS50088">
    <property type="entry name" value="ANK_REPEAT"/>
    <property type="match status" value="5"/>
</dbReference>
<sequence length="1366" mass="151660">MSFKSSNSNSDHSSAIGHLIIQDYGQFLNSATASLVSPADRREDAAKDRLQATYDLFEAVNWAKFSGDLLFNAITPDFSALRGSFLARGGFSQTRRFPGGRVTKYPLIPEITGILPKSTYESLLSELRILCHAPLKEHDNIVRLTSIQWARLDPIAHSWIPVLVLEEAQYGTLQQYVESEKPDIITCLQLSEEVGKGLQVLHACGIIHGDVKFQNVLVFDSGDGKVRAKLSDFGGSVIKSKDHHIVTLTTGTPPWTSPEYDHNRPVHSSLLSGTDTYSYGLLVWRLCLRSQNPFDGQDIEDIKWRKTDDIILGEAVMSLEGAYQKSMLLDGHTASVNRFQTYKLSVSIPRRCLQHCLSASIEKRDLDQAVKSLSLSSDKFQEDLPKSSEDGLIMDKGLFEKSSLLVLHLRLFDVPRSVKAMVQHCLTEITKSPQTVDYYTRIRSLLQLSLLTFDGFGDMENRMASALSLVKDAAAAGEPVAQVMLTQFYSASDVAMDPTTRRESEVFLADGVKKGSLLARIWLRRYNAELLRQAEQIEAQKVAGVSLGKERDSKYHIGDTVDGLFNEDNLVTLSSRLPAISGIRGMWLGPRRNSFLHTGAAFGVKLDRFRPFLGPLQMIINAKDIDGNTPLLLAVRFAHVELAKALLENGADASLANKRGETPWHWLVVIERLEDITDLVKLLRVNRKSVVNATAISPSPFVDIFGITCGGTALHWAVELGLLGLVRQLVSCGADIKKVFEGVRPIDIAIRRNKPEILRVFLEELRRNDEVLARPKVPFVEGQYSYNSMLSWFENYVVQAIIMHPFHERLAYGGKGWLDALRGTLLVLREFDLAPNIPILALNQILLSTGDSTAILKLLSTEDFLEGGEDQARLWANIATEIITTADATNVIYAMKRARAYSVDNRIPNAERLLDLCTESFGCDGSVVDMIASEGIDMDVPMQQSRTPLMGAILNRNFEIASALIQHGADIHAMWTPIYPDSPDKRHPDVNILFEYLTTNLDTALAPLRYLLEPLHSRPDSVPSFIVVPSERMTALHIACKEGNPLIVEYLLSRFSTSYHLNFINEGGLTPLHFAVFHGHSNIARMLVEKGARADILAGNQSISPESRRNALDYCHFLASPDISTVQQTQGIARGIDDVYLGRIEISKMLKRKGLAVRTAGSADDEDMVWSVKLCLYAAQNSMVRLLKVALEDLRNSPEPDRPWQVALDLFLRDAALLGQPGSAKLLIEYGANVNQVLPESEAMTILHQVVAQKDAEMVYLLLRAGANVDAYDDVGRTPLSYALQSKDWRTCRVLKHFNGTLTLERSSMAQILVRRMGISTEVAMAMLQDNNIHMVPSIGEECSDGGSTVGSDTPEVEIETDIDSE</sequence>
<dbReference type="Pfam" id="PF00069">
    <property type="entry name" value="Pkinase"/>
    <property type="match status" value="1"/>
</dbReference>
<keyword evidence="2 3" id="KW-0040">ANK repeat</keyword>
<evidence type="ECO:0000313" key="6">
    <source>
        <dbReference type="EMBL" id="RGP64982.1"/>
    </source>
</evidence>
<feature type="repeat" description="ANK" evidence="3">
    <location>
        <begin position="944"/>
        <end position="976"/>
    </location>
</feature>
<dbReference type="PROSITE" id="PS00108">
    <property type="entry name" value="PROTEIN_KINASE_ST"/>
    <property type="match status" value="1"/>
</dbReference>
<name>A0A395RYR9_FUSSP</name>
<protein>
    <submittedName>
        <fullName evidence="6">Serine threonine kinase</fullName>
    </submittedName>
</protein>
<keyword evidence="6" id="KW-0808">Transferase</keyword>
<comment type="caution">
    <text evidence="6">The sequence shown here is derived from an EMBL/GenBank/DDBJ whole genome shotgun (WGS) entry which is preliminary data.</text>
</comment>
<evidence type="ECO:0000256" key="3">
    <source>
        <dbReference type="PROSITE-ProRule" id="PRU00023"/>
    </source>
</evidence>
<accession>A0A395RYR9</accession>
<feature type="repeat" description="ANK" evidence="3">
    <location>
        <begin position="1067"/>
        <end position="1099"/>
    </location>
</feature>
<dbReference type="GO" id="GO:0004672">
    <property type="term" value="F:protein kinase activity"/>
    <property type="evidence" value="ECO:0007669"/>
    <property type="project" value="InterPro"/>
</dbReference>
<dbReference type="Gene3D" id="1.25.40.20">
    <property type="entry name" value="Ankyrin repeat-containing domain"/>
    <property type="match status" value="4"/>
</dbReference>
<dbReference type="GO" id="GO:0005524">
    <property type="term" value="F:ATP binding"/>
    <property type="evidence" value="ECO:0007669"/>
    <property type="project" value="InterPro"/>
</dbReference>
<dbReference type="SMART" id="SM00220">
    <property type="entry name" value="S_TKc"/>
    <property type="match status" value="1"/>
</dbReference>
<gene>
    <name evidence="6" type="ORF">FSPOR_7596</name>
</gene>
<dbReference type="Gene3D" id="1.10.510.10">
    <property type="entry name" value="Transferase(Phosphotransferase) domain 1"/>
    <property type="match status" value="1"/>
</dbReference>
<evidence type="ECO:0000313" key="7">
    <source>
        <dbReference type="Proteomes" id="UP000266152"/>
    </source>
</evidence>
<dbReference type="PRINTS" id="PR01415">
    <property type="entry name" value="ANKYRIN"/>
</dbReference>
<dbReference type="InterPro" id="IPR011009">
    <property type="entry name" value="Kinase-like_dom_sf"/>
</dbReference>
<feature type="domain" description="Protein kinase" evidence="5">
    <location>
        <begin position="80"/>
        <end position="380"/>
    </location>
</feature>
<proteinExistence type="predicted"/>
<keyword evidence="1" id="KW-0677">Repeat</keyword>
<dbReference type="InterPro" id="IPR000719">
    <property type="entry name" value="Prot_kinase_dom"/>
</dbReference>
<evidence type="ECO:0000259" key="5">
    <source>
        <dbReference type="PROSITE" id="PS50011"/>
    </source>
</evidence>
<evidence type="ECO:0000256" key="2">
    <source>
        <dbReference type="ARBA" id="ARBA00023043"/>
    </source>
</evidence>
<dbReference type="STRING" id="5514.A0A395RYR9"/>
<dbReference type="PANTHER" id="PTHR24126">
    <property type="entry name" value="ANKYRIN REPEAT, PH AND SEC7 DOMAIN CONTAINING PROTEIN SECG-RELATED"/>
    <property type="match status" value="1"/>
</dbReference>
<dbReference type="InterPro" id="IPR008271">
    <property type="entry name" value="Ser/Thr_kinase_AS"/>
</dbReference>
<dbReference type="InterPro" id="IPR002110">
    <property type="entry name" value="Ankyrin_rpt"/>
</dbReference>
<dbReference type="PROSITE" id="PS50011">
    <property type="entry name" value="PROTEIN_KINASE_DOM"/>
    <property type="match status" value="1"/>
</dbReference>
<keyword evidence="6" id="KW-0418">Kinase</keyword>
<organism evidence="6 7">
    <name type="scientific">Fusarium sporotrichioides</name>
    <dbReference type="NCBI Taxonomy" id="5514"/>
    <lineage>
        <taxon>Eukaryota</taxon>
        <taxon>Fungi</taxon>
        <taxon>Dikarya</taxon>
        <taxon>Ascomycota</taxon>
        <taxon>Pezizomycotina</taxon>
        <taxon>Sordariomycetes</taxon>
        <taxon>Hypocreomycetidae</taxon>
        <taxon>Hypocreales</taxon>
        <taxon>Nectriaceae</taxon>
        <taxon>Fusarium</taxon>
    </lineage>
</organism>
<dbReference type="PROSITE" id="PS50297">
    <property type="entry name" value="ANK_REP_REGION"/>
    <property type="match status" value="5"/>
</dbReference>
<dbReference type="Pfam" id="PF00023">
    <property type="entry name" value="Ank"/>
    <property type="match status" value="3"/>
</dbReference>
<feature type="region of interest" description="Disordered" evidence="4">
    <location>
        <begin position="1344"/>
        <end position="1366"/>
    </location>
</feature>
<dbReference type="InterPro" id="IPR036770">
    <property type="entry name" value="Ankyrin_rpt-contain_sf"/>
</dbReference>
<dbReference type="Proteomes" id="UP000266152">
    <property type="component" value="Unassembled WGS sequence"/>
</dbReference>
<dbReference type="SUPFAM" id="SSF56112">
    <property type="entry name" value="Protein kinase-like (PK-like)"/>
    <property type="match status" value="1"/>
</dbReference>
<reference evidence="6 7" key="1">
    <citation type="journal article" date="2018" name="PLoS Pathog.">
        <title>Evolution of structural diversity of trichothecenes, a family of toxins produced by plant pathogenic and entomopathogenic fungi.</title>
        <authorList>
            <person name="Proctor R.H."/>
            <person name="McCormick S.P."/>
            <person name="Kim H.S."/>
            <person name="Cardoza R.E."/>
            <person name="Stanley A.M."/>
            <person name="Lindo L."/>
            <person name="Kelly A."/>
            <person name="Brown D.W."/>
            <person name="Lee T."/>
            <person name="Vaughan M.M."/>
            <person name="Alexander N.J."/>
            <person name="Busman M."/>
            <person name="Gutierrez S."/>
        </authorList>
    </citation>
    <scope>NUCLEOTIDE SEQUENCE [LARGE SCALE GENOMIC DNA]</scope>
    <source>
        <strain evidence="6 7">NRRL 3299</strain>
    </source>
</reference>
<dbReference type="Pfam" id="PF12796">
    <property type="entry name" value="Ank_2"/>
    <property type="match status" value="2"/>
</dbReference>